<dbReference type="Proteomes" id="UP000012019">
    <property type="component" value="Unassembled WGS sequence"/>
</dbReference>
<gene>
    <name evidence="1" type="ORF">MPL1_07533</name>
</gene>
<sequence length="119" mass="13543">MALLLAGCDQTTDVQQSPIDHAERTNQLVTQLTDHCYQQWQELEWTVGEDQSSAADNQAFSGGIQKVCQARVELFLEGYEITPIIEPNSQQHIYPLVFRVSVEEIKNHIRSHLPALRLI</sequence>
<protein>
    <submittedName>
        <fullName evidence="1">Uncharacterized protein</fullName>
    </submittedName>
</protein>
<name>M7NW31_9GAMM</name>
<evidence type="ECO:0000313" key="1">
    <source>
        <dbReference type="EMBL" id="EMR12983.1"/>
    </source>
</evidence>
<evidence type="ECO:0000313" key="2">
    <source>
        <dbReference type="Proteomes" id="UP000012019"/>
    </source>
</evidence>
<dbReference type="PATRIC" id="fig|1286106.3.peg.1512"/>
<keyword evidence="2" id="KW-1185">Reference proteome</keyword>
<dbReference type="EMBL" id="APHR01000037">
    <property type="protein sequence ID" value="EMR12983.1"/>
    <property type="molecule type" value="Genomic_DNA"/>
</dbReference>
<organism evidence="1 2">
    <name type="scientific">Methylophaga lonarensis MPL</name>
    <dbReference type="NCBI Taxonomy" id="1286106"/>
    <lineage>
        <taxon>Bacteria</taxon>
        <taxon>Pseudomonadati</taxon>
        <taxon>Pseudomonadota</taxon>
        <taxon>Gammaproteobacteria</taxon>
        <taxon>Thiotrichales</taxon>
        <taxon>Piscirickettsiaceae</taxon>
        <taxon>Methylophaga</taxon>
    </lineage>
</organism>
<dbReference type="AlphaFoldDB" id="M7NW31"/>
<reference evidence="1 2" key="1">
    <citation type="journal article" date="2013" name="Genome Announc.">
        <title>Draft Genome Sequence of Methylophaga lonarensis MPLT, a Haloalkaliphilic (Non-Methane-Utilizing) Methylotroph.</title>
        <authorList>
            <person name="Shetty S.A."/>
            <person name="Marathe N.P."/>
            <person name="Munot H."/>
            <person name="Antony C.P."/>
            <person name="Dhotre D.P."/>
            <person name="Murrell J.C."/>
            <person name="Shouche Y.S."/>
        </authorList>
    </citation>
    <scope>NUCLEOTIDE SEQUENCE [LARGE SCALE GENOMIC DNA]</scope>
    <source>
        <strain evidence="1 2">MPL</strain>
    </source>
</reference>
<accession>M7NW31</accession>
<proteinExistence type="predicted"/>
<comment type="caution">
    <text evidence="1">The sequence shown here is derived from an EMBL/GenBank/DDBJ whole genome shotgun (WGS) entry which is preliminary data.</text>
</comment>